<comment type="caution">
    <text evidence="8">The sequence shown here is derived from an EMBL/GenBank/DDBJ whole genome shotgun (WGS) entry which is preliminary data.</text>
</comment>
<dbReference type="PANTHER" id="PTHR23502:SF51">
    <property type="entry name" value="QUINIDINE RESISTANCE PROTEIN 1-RELATED"/>
    <property type="match status" value="1"/>
</dbReference>
<keyword evidence="9" id="KW-1185">Reference proteome</keyword>
<feature type="transmembrane region" description="Helical" evidence="6">
    <location>
        <begin position="190"/>
        <end position="207"/>
    </location>
</feature>
<evidence type="ECO:0000256" key="5">
    <source>
        <dbReference type="ARBA" id="ARBA00023136"/>
    </source>
</evidence>
<keyword evidence="3 6" id="KW-0812">Transmembrane</keyword>
<dbReference type="GO" id="GO:0005886">
    <property type="term" value="C:plasma membrane"/>
    <property type="evidence" value="ECO:0007669"/>
    <property type="project" value="TreeGrafter"/>
</dbReference>
<feature type="transmembrane region" description="Helical" evidence="6">
    <location>
        <begin position="276"/>
        <end position="298"/>
    </location>
</feature>
<name>W9WXM0_9EURO</name>
<keyword evidence="2" id="KW-0813">Transport</keyword>
<dbReference type="GeneID" id="19192118"/>
<dbReference type="PANTHER" id="PTHR23502">
    <property type="entry name" value="MAJOR FACILITATOR SUPERFAMILY"/>
    <property type="match status" value="1"/>
</dbReference>
<dbReference type="OrthoDB" id="4159967at2759"/>
<dbReference type="InterPro" id="IPR011701">
    <property type="entry name" value="MFS"/>
</dbReference>
<dbReference type="EMBL" id="AMGX01000011">
    <property type="protein sequence ID" value="EXJ69376.1"/>
    <property type="molecule type" value="Genomic_DNA"/>
</dbReference>
<dbReference type="PROSITE" id="PS50850">
    <property type="entry name" value="MFS"/>
    <property type="match status" value="1"/>
</dbReference>
<sequence length="401" mass="43338">MLQSAGGSATIGLGYGVVGDITEPSERGSYMGILGCGPNVAPGLGPVLGGVLAEKAGWRWIFGFLEISGALSLVLIAVLLPETGRNIVGNGSRPVPALNKSLLLLWQENRQRKIPLSTPEGYRTAASEAVSRIARLRIPNPLGSVHIFLQKESAPIILINGVFYSAYCCLQASLSSLFITIYGYKELEAGLIYLPFGVGCFVASLLSSKYEGTLFNIYPKPTLLLYHRRNVCVPETRVSDFPRPSTKHGLPASYSIFALLAYGWVLEYHVHPSIPLVLQFFIGGAMTIVFNACGTLHVDLHSTRPSTAQAALNLLRCALAAGELAALQPLIDAIGPGWCYTVIALVTGGVAGVCVFIRRLVWMLFGDAPCTQGHDVRQSRAQSFLRSFKIEDDVPRRYLCL</sequence>
<evidence type="ECO:0000256" key="3">
    <source>
        <dbReference type="ARBA" id="ARBA00022692"/>
    </source>
</evidence>
<dbReference type="HOGENOM" id="CLU_008455_8_3_1"/>
<dbReference type="Gene3D" id="1.20.1250.20">
    <property type="entry name" value="MFS general substrate transporter like domains"/>
    <property type="match status" value="1"/>
</dbReference>
<dbReference type="eggNOG" id="KOG0255">
    <property type="taxonomic scope" value="Eukaryota"/>
</dbReference>
<evidence type="ECO:0000256" key="2">
    <source>
        <dbReference type="ARBA" id="ARBA00022448"/>
    </source>
</evidence>
<dbReference type="InterPro" id="IPR020846">
    <property type="entry name" value="MFS_dom"/>
</dbReference>
<feature type="transmembrane region" description="Helical" evidence="6">
    <location>
        <begin position="60"/>
        <end position="80"/>
    </location>
</feature>
<dbReference type="InterPro" id="IPR036259">
    <property type="entry name" value="MFS_trans_sf"/>
</dbReference>
<feature type="transmembrane region" description="Helical" evidence="6">
    <location>
        <begin position="157"/>
        <end position="184"/>
    </location>
</feature>
<proteinExistence type="predicted"/>
<evidence type="ECO:0000256" key="4">
    <source>
        <dbReference type="ARBA" id="ARBA00022989"/>
    </source>
</evidence>
<evidence type="ECO:0000313" key="9">
    <source>
        <dbReference type="Proteomes" id="UP000019471"/>
    </source>
</evidence>
<evidence type="ECO:0000259" key="7">
    <source>
        <dbReference type="PROSITE" id="PS50850"/>
    </source>
</evidence>
<organism evidence="8 9">
    <name type="scientific">Cladophialophora psammophila CBS 110553</name>
    <dbReference type="NCBI Taxonomy" id="1182543"/>
    <lineage>
        <taxon>Eukaryota</taxon>
        <taxon>Fungi</taxon>
        <taxon>Dikarya</taxon>
        <taxon>Ascomycota</taxon>
        <taxon>Pezizomycotina</taxon>
        <taxon>Eurotiomycetes</taxon>
        <taxon>Chaetothyriomycetidae</taxon>
        <taxon>Chaetothyriales</taxon>
        <taxon>Herpotrichiellaceae</taxon>
        <taxon>Cladophialophora</taxon>
    </lineage>
</organism>
<keyword evidence="5 6" id="KW-0472">Membrane</keyword>
<evidence type="ECO:0000313" key="8">
    <source>
        <dbReference type="EMBL" id="EXJ69376.1"/>
    </source>
</evidence>
<dbReference type="RefSeq" id="XP_007746191.1">
    <property type="nucleotide sequence ID" value="XM_007748001.1"/>
</dbReference>
<evidence type="ECO:0000256" key="1">
    <source>
        <dbReference type="ARBA" id="ARBA00004141"/>
    </source>
</evidence>
<feature type="domain" description="Major facilitator superfamily (MFS) profile" evidence="7">
    <location>
        <begin position="1"/>
        <end position="401"/>
    </location>
</feature>
<dbReference type="AlphaFoldDB" id="W9WXM0"/>
<protein>
    <recommendedName>
        <fullName evidence="7">Major facilitator superfamily (MFS) profile domain-containing protein</fullName>
    </recommendedName>
</protein>
<feature type="transmembrane region" description="Helical" evidence="6">
    <location>
        <begin position="337"/>
        <end position="357"/>
    </location>
</feature>
<comment type="subcellular location">
    <subcellularLocation>
        <location evidence="1">Membrane</location>
        <topology evidence="1">Multi-pass membrane protein</topology>
    </subcellularLocation>
</comment>
<dbReference type="GO" id="GO:0022857">
    <property type="term" value="F:transmembrane transporter activity"/>
    <property type="evidence" value="ECO:0007669"/>
    <property type="project" value="InterPro"/>
</dbReference>
<dbReference type="Proteomes" id="UP000019471">
    <property type="component" value="Unassembled WGS sequence"/>
</dbReference>
<dbReference type="SUPFAM" id="SSF103473">
    <property type="entry name" value="MFS general substrate transporter"/>
    <property type="match status" value="1"/>
</dbReference>
<reference evidence="8 9" key="1">
    <citation type="submission" date="2013-03" db="EMBL/GenBank/DDBJ databases">
        <title>The Genome Sequence of Cladophialophora psammophila CBS 110553.</title>
        <authorList>
            <consortium name="The Broad Institute Genomics Platform"/>
            <person name="Cuomo C."/>
            <person name="de Hoog S."/>
            <person name="Gorbushina A."/>
            <person name="Walker B."/>
            <person name="Young S.K."/>
            <person name="Zeng Q."/>
            <person name="Gargeya S."/>
            <person name="Fitzgerald M."/>
            <person name="Haas B."/>
            <person name="Abouelleil A."/>
            <person name="Allen A.W."/>
            <person name="Alvarado L."/>
            <person name="Arachchi H.M."/>
            <person name="Berlin A.M."/>
            <person name="Chapman S.B."/>
            <person name="Gainer-Dewar J."/>
            <person name="Goldberg J."/>
            <person name="Griggs A."/>
            <person name="Gujja S."/>
            <person name="Hansen M."/>
            <person name="Howarth C."/>
            <person name="Imamovic A."/>
            <person name="Ireland A."/>
            <person name="Larimer J."/>
            <person name="McCowan C."/>
            <person name="Murphy C."/>
            <person name="Pearson M."/>
            <person name="Poon T.W."/>
            <person name="Priest M."/>
            <person name="Roberts A."/>
            <person name="Saif S."/>
            <person name="Shea T."/>
            <person name="Sisk P."/>
            <person name="Sykes S."/>
            <person name="Wortman J."/>
            <person name="Nusbaum C."/>
            <person name="Birren B."/>
        </authorList>
    </citation>
    <scope>NUCLEOTIDE SEQUENCE [LARGE SCALE GENOMIC DNA]</scope>
    <source>
        <strain evidence="8 9">CBS 110553</strain>
    </source>
</reference>
<accession>W9WXM0</accession>
<evidence type="ECO:0000256" key="6">
    <source>
        <dbReference type="SAM" id="Phobius"/>
    </source>
</evidence>
<dbReference type="Pfam" id="PF07690">
    <property type="entry name" value="MFS_1"/>
    <property type="match status" value="1"/>
</dbReference>
<keyword evidence="4 6" id="KW-1133">Transmembrane helix</keyword>
<gene>
    <name evidence="8" type="ORF">A1O5_07412</name>
</gene>